<organism evidence="1 2">
    <name type="scientific">Scutellospora calospora</name>
    <dbReference type="NCBI Taxonomy" id="85575"/>
    <lineage>
        <taxon>Eukaryota</taxon>
        <taxon>Fungi</taxon>
        <taxon>Fungi incertae sedis</taxon>
        <taxon>Mucoromycota</taxon>
        <taxon>Glomeromycotina</taxon>
        <taxon>Glomeromycetes</taxon>
        <taxon>Diversisporales</taxon>
        <taxon>Gigasporaceae</taxon>
        <taxon>Scutellospora</taxon>
    </lineage>
</organism>
<protein>
    <submittedName>
        <fullName evidence="1">9223_t:CDS:1</fullName>
    </submittedName>
</protein>
<proteinExistence type="predicted"/>
<evidence type="ECO:0000313" key="1">
    <source>
        <dbReference type="EMBL" id="CAG8447433.1"/>
    </source>
</evidence>
<reference evidence="1" key="1">
    <citation type="submission" date="2021-06" db="EMBL/GenBank/DDBJ databases">
        <authorList>
            <person name="Kallberg Y."/>
            <person name="Tangrot J."/>
            <person name="Rosling A."/>
        </authorList>
    </citation>
    <scope>NUCLEOTIDE SEQUENCE</scope>
    <source>
        <strain evidence="1">AU212A</strain>
    </source>
</reference>
<gene>
    <name evidence="1" type="ORF">SCALOS_LOCUS1010</name>
</gene>
<comment type="caution">
    <text evidence="1">The sequence shown here is derived from an EMBL/GenBank/DDBJ whole genome shotgun (WGS) entry which is preliminary data.</text>
</comment>
<evidence type="ECO:0000313" key="2">
    <source>
        <dbReference type="Proteomes" id="UP000789860"/>
    </source>
</evidence>
<keyword evidence="2" id="KW-1185">Reference proteome</keyword>
<name>A0ACA9K2F5_9GLOM</name>
<sequence>MKDASNKSNIASISGLPCNIVCDPEDLIEDGKPKTFDSILLDSISSIFFSDASFIDNYGSFNSEVEEKYNEDLKGEEIKYAKNIYTDKNVVTKSLIMVNRFGQTISNELPKAPKLRLHGYFCQADMSIVLNCDNNDGIPITPDSSIKLYEPPGKFIITLSILMAKNEKIFTKENIGLEDIFVKGTFRFDDLDKNMKSRIIQDDWELMTAIDTPIDVDEQKDNKSKCSCSKPFWHDFSVYVYISHTNNGQKNESQGMPYGVKKVDTDKNLIVYCCDRDAVTNSNGYQPNTIWVLTVTFDPVMMRKRIERSLSLPDIKYNNDITFFGKEPILPTHSGPFLILDKVIPFMAYDTNMDSVTNLKITSQSAMQQLVDAVKAAIENPDGKPNNPFEKPNIPLNVPLDSSDILSYYTKKINKKTKITELQPGSKLYTQIQNDDRLGSWHIKELKDIIKKKGNKLIENFKTMIINEKDHEKINRYIEMLKKVNIFFLDNKDEFEKELDILHSKLKIINDSKINPDILNNNISIIFKKRKTNHIKLKPIHISFILPIKKSIEFILKRYNKIIYSNNETSTKHLYKIISENLKHYRESLYIKPWKSIINHENIKSKSYDCVNYDTHNKIIKDSKIGNISNYIHSKTKNNFDGLFNIIWDDLLKKYNLMTRPEYLDAFNRYSDYVDTQNMNKDSYIFEMSYDRFKFLLENDKENIIDYCESGKYEKIINKNNSLKKYTIELHKI</sequence>
<dbReference type="Proteomes" id="UP000789860">
    <property type="component" value="Unassembled WGS sequence"/>
</dbReference>
<accession>A0ACA9K2F5</accession>
<dbReference type="EMBL" id="CAJVPM010000582">
    <property type="protein sequence ID" value="CAG8447433.1"/>
    <property type="molecule type" value="Genomic_DNA"/>
</dbReference>